<dbReference type="RefSeq" id="WP_290362701.1">
    <property type="nucleotide sequence ID" value="NZ_JAUFQU010000001.1"/>
</dbReference>
<feature type="transmembrane region" description="Helical" evidence="1">
    <location>
        <begin position="5"/>
        <end position="21"/>
    </location>
</feature>
<accession>A0ABT8CQ73</accession>
<keyword evidence="1" id="KW-0472">Membrane</keyword>
<keyword evidence="3" id="KW-1185">Reference proteome</keyword>
<reference evidence="3" key="1">
    <citation type="journal article" date="2019" name="Int. J. Syst. Evol. Microbiol.">
        <title>The Global Catalogue of Microorganisms (GCM) 10K type strain sequencing project: providing services to taxonomists for standard genome sequencing and annotation.</title>
        <authorList>
            <consortium name="The Broad Institute Genomics Platform"/>
            <consortium name="The Broad Institute Genome Sequencing Center for Infectious Disease"/>
            <person name="Wu L."/>
            <person name="Ma J."/>
        </authorList>
    </citation>
    <scope>NUCLEOTIDE SEQUENCE [LARGE SCALE GENOMIC DNA]</scope>
    <source>
        <strain evidence="3">CECT 7184</strain>
    </source>
</reference>
<evidence type="ECO:0000313" key="2">
    <source>
        <dbReference type="EMBL" id="MDN3706638.1"/>
    </source>
</evidence>
<gene>
    <name evidence="2" type="ORF">QW060_05775</name>
</gene>
<evidence type="ECO:0000313" key="3">
    <source>
        <dbReference type="Proteomes" id="UP001242368"/>
    </source>
</evidence>
<keyword evidence="1" id="KW-0812">Transmembrane</keyword>
<dbReference type="Proteomes" id="UP001242368">
    <property type="component" value="Unassembled WGS sequence"/>
</dbReference>
<evidence type="ECO:0000256" key="1">
    <source>
        <dbReference type="SAM" id="Phobius"/>
    </source>
</evidence>
<protein>
    <submittedName>
        <fullName evidence="2">Uncharacterized protein</fullName>
    </submittedName>
</protein>
<organism evidence="2 3">
    <name type="scientific">Paenimyroides ceti</name>
    <dbReference type="NCBI Taxonomy" id="395087"/>
    <lineage>
        <taxon>Bacteria</taxon>
        <taxon>Pseudomonadati</taxon>
        <taxon>Bacteroidota</taxon>
        <taxon>Flavobacteriia</taxon>
        <taxon>Flavobacteriales</taxon>
        <taxon>Flavobacteriaceae</taxon>
        <taxon>Paenimyroides</taxon>
    </lineage>
</organism>
<keyword evidence="1" id="KW-1133">Transmembrane helix</keyword>
<proteinExistence type="predicted"/>
<name>A0ABT8CQ73_9FLAO</name>
<sequence length="56" mass="6627">MYKQVVYKIIAVFFLIVYFHPNEETDIEKIVLYILLLVLLIVDILLTTIKSIKSKK</sequence>
<comment type="caution">
    <text evidence="2">The sequence shown here is derived from an EMBL/GenBank/DDBJ whole genome shotgun (WGS) entry which is preliminary data.</text>
</comment>
<feature type="transmembrane region" description="Helical" evidence="1">
    <location>
        <begin position="27"/>
        <end position="46"/>
    </location>
</feature>
<dbReference type="EMBL" id="JAUFQU010000001">
    <property type="protein sequence ID" value="MDN3706638.1"/>
    <property type="molecule type" value="Genomic_DNA"/>
</dbReference>